<dbReference type="InterPro" id="IPR014862">
    <property type="entry name" value="TrwC"/>
</dbReference>
<protein>
    <submittedName>
        <fullName evidence="3">Relaxase domain-containing protein</fullName>
    </submittedName>
</protein>
<feature type="domain" description="TrwC relaxase" evidence="2">
    <location>
        <begin position="21"/>
        <end position="310"/>
    </location>
</feature>
<dbReference type="InterPro" id="IPR027417">
    <property type="entry name" value="P-loop_NTPase"/>
</dbReference>
<accession>A0A7W4I3B7</accession>
<dbReference type="AlphaFoldDB" id="A0A7W4I3B7"/>
<evidence type="ECO:0000256" key="1">
    <source>
        <dbReference type="SAM" id="MobiDB-lite"/>
    </source>
</evidence>
<dbReference type="SUPFAM" id="SSF55464">
    <property type="entry name" value="Origin of replication-binding domain, RBD-like"/>
    <property type="match status" value="1"/>
</dbReference>
<proteinExistence type="predicted"/>
<feature type="compositionally biased region" description="Basic and acidic residues" evidence="1">
    <location>
        <begin position="938"/>
        <end position="979"/>
    </location>
</feature>
<reference evidence="3 4" key="1">
    <citation type="submission" date="2020-04" db="EMBL/GenBank/DDBJ databases">
        <title>Description of novel Gluconacetobacter.</title>
        <authorList>
            <person name="Sombolestani A."/>
        </authorList>
    </citation>
    <scope>NUCLEOTIDE SEQUENCE [LARGE SCALE GENOMIC DNA]</scope>
    <source>
        <strain evidence="3 4">LMG 7603</strain>
    </source>
</reference>
<dbReference type="Gene3D" id="3.40.50.300">
    <property type="entry name" value="P-loop containing nucleotide triphosphate hydrolases"/>
    <property type="match status" value="2"/>
</dbReference>
<dbReference type="Pfam" id="PF13604">
    <property type="entry name" value="AAA_30"/>
    <property type="match status" value="1"/>
</dbReference>
<dbReference type="CDD" id="cd18809">
    <property type="entry name" value="SF1_C_RecD"/>
    <property type="match status" value="1"/>
</dbReference>
<evidence type="ECO:0000313" key="4">
    <source>
        <dbReference type="Proteomes" id="UP000550787"/>
    </source>
</evidence>
<dbReference type="Proteomes" id="UP000550787">
    <property type="component" value="Unassembled WGS sequence"/>
</dbReference>
<gene>
    <name evidence="3" type="ORF">HLH33_00595</name>
</gene>
<sequence length="991" mass="109847">MFTCTPISNVEYYIESVNSELSEDAETNDRHIGRDRAAYYLDNGTGEDAGTWWTTATLEKGKPFPFVTNGNVVDPRTFRDLAAGRDPLTKTDLMQTNSEHRAGYDLQFAAPKGVSIMWATADAEQRELIEQAQHEAVAAALDYMHENGFIVTRRGHGGKIKETPAELMAGTFLHTTSRAGDPQLHTHAVLLNICRRADGTTGGIDNYELLKHQQEMGVVYRLALTERLERTLGIRTEKDERNFRVIGIPEKLEQTFSKRANDIAEVADKMGVDTRTQRDAARIIAMNTRGSKDELPTRSELMSKWDAELRQEGWDRASVWESARAAARIKNTQPADEISAERRAVTEITEHDAVIEERTLVGTVLEHCQGRGMSLAEALKGAHRAKESVDLIELTGNDPAESRNQLYATPAMIDAEREIVRIAYERKDERDYVPNANVERAIANRPTMRAEQANLVRHALNRDGVCVVEGDAGTGKSFSLGAVAEAARESGCQVWTVAPSHQAEKVIREETDTDKNHSMVLRAFLNRANDPEHPHAIKLQRGDVVILDEAGMVGTYEMRELMRIAANADAKLILSGDSKQLQAVAAGSPFRMIKTTLGGGRLADIQRQKVVWQRNASMDLANHKVEEALTAYAENGHIIIDSRERIMASMADDFRTSCERDPDATRLVIARTNAEVRDLNADLRNVSRELGVLHGADVEVTAIGRGRRIKPAPMQIAVGDRVVFGENVQAGGNTIRNNDIARIERIESGAEGDPRVTLKFDRGYQVEARWSELVGKRDSYDEDDPRRTIPRVQHAYATTAHGAQGASVDEAFVLNRAGLDSELLYVAMTRHKQDVRMYVDSDRIGTVFRKNEVRREGLEISVSDDSRLEATDATDPLVPNAVGRGDVIKQLVYEGSISDRKSNAFDSVADRRAWASAPDAKTAVANDIAHRQQIRAEAQADKKAPAERQERPGPDRKAGGDLAEVMRRAAEEAARKRAEQAAQARQHGMGM</sequence>
<evidence type="ECO:0000259" key="2">
    <source>
        <dbReference type="Pfam" id="PF08751"/>
    </source>
</evidence>
<feature type="compositionally biased region" description="Low complexity" evidence="1">
    <location>
        <begin position="980"/>
        <end position="991"/>
    </location>
</feature>
<dbReference type="SUPFAM" id="SSF52540">
    <property type="entry name" value="P-loop containing nucleoside triphosphate hydrolases"/>
    <property type="match status" value="2"/>
</dbReference>
<comment type="caution">
    <text evidence="3">The sequence shown here is derived from an EMBL/GenBank/DDBJ whole genome shotgun (WGS) entry which is preliminary data.</text>
</comment>
<dbReference type="EMBL" id="JABEQG010000001">
    <property type="protein sequence ID" value="MBB2154819.1"/>
    <property type="molecule type" value="Genomic_DNA"/>
</dbReference>
<organism evidence="3 4">
    <name type="scientific">Gluconacetobacter diazotrophicus</name>
    <name type="common">Acetobacter diazotrophicus</name>
    <dbReference type="NCBI Taxonomy" id="33996"/>
    <lineage>
        <taxon>Bacteria</taxon>
        <taxon>Pseudomonadati</taxon>
        <taxon>Pseudomonadota</taxon>
        <taxon>Alphaproteobacteria</taxon>
        <taxon>Acetobacterales</taxon>
        <taxon>Acetobacteraceae</taxon>
        <taxon>Gluconacetobacter</taxon>
    </lineage>
</organism>
<evidence type="ECO:0000313" key="3">
    <source>
        <dbReference type="EMBL" id="MBB2154819.1"/>
    </source>
</evidence>
<name>A0A7W4I3B7_GLUDI</name>
<dbReference type="Pfam" id="PF08751">
    <property type="entry name" value="TrwC"/>
    <property type="match status" value="1"/>
</dbReference>
<feature type="region of interest" description="Disordered" evidence="1">
    <location>
        <begin position="934"/>
        <end position="991"/>
    </location>
</feature>
<dbReference type="NCBIfam" id="NF041492">
    <property type="entry name" value="MobF"/>
    <property type="match status" value="1"/>
</dbReference>
<dbReference type="RefSeq" id="WP_183115244.1">
    <property type="nucleotide sequence ID" value="NZ_JABEQG010000001.1"/>
</dbReference>